<evidence type="ECO:0000313" key="10">
    <source>
        <dbReference type="Proteomes" id="UP000694845"/>
    </source>
</evidence>
<organism evidence="10 11">
    <name type="scientific">Acanthaster planci</name>
    <name type="common">Crown-of-thorns starfish</name>
    <dbReference type="NCBI Taxonomy" id="133434"/>
    <lineage>
        <taxon>Eukaryota</taxon>
        <taxon>Metazoa</taxon>
        <taxon>Echinodermata</taxon>
        <taxon>Eleutherozoa</taxon>
        <taxon>Asterozoa</taxon>
        <taxon>Asteroidea</taxon>
        <taxon>Valvatacea</taxon>
        <taxon>Valvatida</taxon>
        <taxon>Acanthasteridae</taxon>
        <taxon>Acanthaster</taxon>
    </lineage>
</organism>
<comment type="subcellular location">
    <subcellularLocation>
        <location evidence="1">Nucleus</location>
    </subcellularLocation>
</comment>
<evidence type="ECO:0000256" key="2">
    <source>
        <dbReference type="ARBA" id="ARBA00009050"/>
    </source>
</evidence>
<feature type="region of interest" description="Disordered" evidence="8">
    <location>
        <begin position="1"/>
        <end position="65"/>
    </location>
</feature>
<accession>A0A8B7XRJ1</accession>
<dbReference type="PANTHER" id="PTHR21051:SF4">
    <property type="entry name" value="CAMP-RESPONSIVE ELEMENT-BINDING PROTEIN-LIKE 2"/>
    <property type="match status" value="1"/>
</dbReference>
<keyword evidence="5" id="KW-0010">Activator</keyword>
<dbReference type="InterPro" id="IPR046347">
    <property type="entry name" value="bZIP_sf"/>
</dbReference>
<dbReference type="GO" id="GO:0003700">
    <property type="term" value="F:DNA-binding transcription factor activity"/>
    <property type="evidence" value="ECO:0007669"/>
    <property type="project" value="InterPro"/>
</dbReference>
<protein>
    <submittedName>
        <fullName evidence="11">cAMP-responsive element-binding protein-like 2</fullName>
    </submittedName>
</protein>
<keyword evidence="10" id="KW-1185">Reference proteome</keyword>
<proteinExistence type="inferred from homology"/>
<reference evidence="11" key="1">
    <citation type="submission" date="2025-08" db="UniProtKB">
        <authorList>
            <consortium name="RefSeq"/>
        </authorList>
    </citation>
    <scope>IDENTIFICATION</scope>
</reference>
<keyword evidence="6" id="KW-0804">Transcription</keyword>
<dbReference type="InterPro" id="IPR039250">
    <property type="entry name" value="CREBL2/REPTOR-BP"/>
</dbReference>
<dbReference type="Pfam" id="PF07716">
    <property type="entry name" value="bZIP_2"/>
    <property type="match status" value="1"/>
</dbReference>
<keyword evidence="3" id="KW-0805">Transcription regulation</keyword>
<gene>
    <name evidence="11" type="primary">LOC110975347</name>
</gene>
<dbReference type="OMA" id="CKKIDQG"/>
<feature type="region of interest" description="Disordered" evidence="8">
    <location>
        <begin position="121"/>
        <end position="144"/>
    </location>
</feature>
<dbReference type="CDD" id="cd14709">
    <property type="entry name" value="bZIP_CREBL2"/>
    <property type="match status" value="1"/>
</dbReference>
<evidence type="ECO:0000256" key="1">
    <source>
        <dbReference type="ARBA" id="ARBA00004123"/>
    </source>
</evidence>
<dbReference type="InterPro" id="IPR004827">
    <property type="entry name" value="bZIP"/>
</dbReference>
<dbReference type="Gene3D" id="1.20.5.170">
    <property type="match status" value="1"/>
</dbReference>
<dbReference type="GO" id="GO:0003677">
    <property type="term" value="F:DNA binding"/>
    <property type="evidence" value="ECO:0007669"/>
    <property type="project" value="UniProtKB-KW"/>
</dbReference>
<dbReference type="OrthoDB" id="5984119at2759"/>
<dbReference type="PANTHER" id="PTHR21051">
    <property type="entry name" value="CAMP-RESPONSIVE ELEMENT-BINDING PROTEIN-LIKE 2"/>
    <property type="match status" value="1"/>
</dbReference>
<comment type="similarity">
    <text evidence="2">Belongs to the bZIP family. ATF subfamily.</text>
</comment>
<keyword evidence="4" id="KW-0238">DNA-binding</keyword>
<feature type="compositionally biased region" description="Basic and acidic residues" evidence="8">
    <location>
        <begin position="44"/>
        <end position="62"/>
    </location>
</feature>
<dbReference type="SUPFAM" id="SSF57959">
    <property type="entry name" value="Leucine zipper domain"/>
    <property type="match status" value="1"/>
</dbReference>
<dbReference type="KEGG" id="aplc:110975347"/>
<feature type="compositionally biased region" description="Basic residues" evidence="8">
    <location>
        <begin position="31"/>
        <end position="43"/>
    </location>
</feature>
<evidence type="ECO:0000256" key="5">
    <source>
        <dbReference type="ARBA" id="ARBA00023159"/>
    </source>
</evidence>
<evidence type="ECO:0000313" key="11">
    <source>
        <dbReference type="RefSeq" id="XP_022083459.1"/>
    </source>
</evidence>
<evidence type="ECO:0000256" key="4">
    <source>
        <dbReference type="ARBA" id="ARBA00023125"/>
    </source>
</evidence>
<feature type="domain" description="BZIP" evidence="9">
    <location>
        <begin position="47"/>
        <end position="97"/>
    </location>
</feature>
<evidence type="ECO:0000256" key="3">
    <source>
        <dbReference type="ARBA" id="ARBA00023015"/>
    </source>
</evidence>
<sequence length="144" mass="16439">MTKPVGRQNDQESMEDDGTKKPKTASVSSGKIRKAGSKRGRKPSKIDQKAKLERSRQSARDCRARKKQKYQMLEEMVANKERDICALREELDMYKQWCKKIDQGTIPPEIYENLQLGEVPAKGNDQLKDDSSLKQSHLSEIATD</sequence>
<keyword evidence="7" id="KW-0539">Nucleus</keyword>
<dbReference type="RefSeq" id="XP_022083459.1">
    <property type="nucleotide sequence ID" value="XM_022227767.1"/>
</dbReference>
<name>A0A8B7XRJ1_ACAPL</name>
<dbReference type="GO" id="GO:0005634">
    <property type="term" value="C:nucleus"/>
    <property type="evidence" value="ECO:0007669"/>
    <property type="project" value="UniProtKB-SubCell"/>
</dbReference>
<evidence type="ECO:0000256" key="8">
    <source>
        <dbReference type="SAM" id="MobiDB-lite"/>
    </source>
</evidence>
<evidence type="ECO:0000259" key="9">
    <source>
        <dbReference type="Pfam" id="PF07716"/>
    </source>
</evidence>
<evidence type="ECO:0000256" key="6">
    <source>
        <dbReference type="ARBA" id="ARBA00023163"/>
    </source>
</evidence>
<dbReference type="Proteomes" id="UP000694845">
    <property type="component" value="Unplaced"/>
</dbReference>
<evidence type="ECO:0000256" key="7">
    <source>
        <dbReference type="ARBA" id="ARBA00023242"/>
    </source>
</evidence>
<dbReference type="GeneID" id="110975347"/>
<dbReference type="AlphaFoldDB" id="A0A8B7XRJ1"/>